<evidence type="ECO:0000256" key="1">
    <source>
        <dbReference type="SAM" id="Phobius"/>
    </source>
</evidence>
<dbReference type="PANTHER" id="PTHR23416:SF78">
    <property type="entry name" value="LIPOPOLYSACCHARIDE BIOSYNTHESIS O-ACETYL TRANSFERASE WBBJ-RELATED"/>
    <property type="match status" value="1"/>
</dbReference>
<evidence type="ECO:0000313" key="2">
    <source>
        <dbReference type="EMBL" id="MFC1850075.1"/>
    </source>
</evidence>
<dbReference type="Pfam" id="PF00132">
    <property type="entry name" value="Hexapep"/>
    <property type="match status" value="1"/>
</dbReference>
<keyword evidence="1" id="KW-1133">Transmembrane helix</keyword>
<dbReference type="PANTHER" id="PTHR23416">
    <property type="entry name" value="SIALIC ACID SYNTHASE-RELATED"/>
    <property type="match status" value="1"/>
</dbReference>
<gene>
    <name evidence="2" type="ORF">ACFL27_07780</name>
</gene>
<accession>A0ABV6YV41</accession>
<dbReference type="InterPro" id="IPR011004">
    <property type="entry name" value="Trimer_LpxA-like_sf"/>
</dbReference>
<feature type="transmembrane region" description="Helical" evidence="1">
    <location>
        <begin position="41"/>
        <end position="63"/>
    </location>
</feature>
<reference evidence="2 3" key="1">
    <citation type="submission" date="2024-09" db="EMBL/GenBank/DDBJ databases">
        <title>Laminarin stimulates single cell rates of sulfate reduction while oxygen inhibits transcriptomic activity in coastal marine sediment.</title>
        <authorList>
            <person name="Lindsay M."/>
            <person name="Orcutt B."/>
            <person name="Emerson D."/>
            <person name="Stepanauskas R."/>
            <person name="D'Angelo T."/>
        </authorList>
    </citation>
    <scope>NUCLEOTIDE SEQUENCE [LARGE SCALE GENOMIC DNA]</scope>
    <source>
        <strain evidence="2">SAG AM-311-K15</strain>
    </source>
</reference>
<keyword evidence="3" id="KW-1185">Reference proteome</keyword>
<dbReference type="Gene3D" id="2.160.10.10">
    <property type="entry name" value="Hexapeptide repeat proteins"/>
    <property type="match status" value="2"/>
</dbReference>
<proteinExistence type="predicted"/>
<organism evidence="2 3">
    <name type="scientific">candidate division CSSED10-310 bacterium</name>
    <dbReference type="NCBI Taxonomy" id="2855610"/>
    <lineage>
        <taxon>Bacteria</taxon>
        <taxon>Bacteria division CSSED10-310</taxon>
    </lineage>
</organism>
<keyword evidence="1" id="KW-0812">Transmembrane</keyword>
<sequence>MKQIDERDVAKTSLQTALTSQSEGPFQKYKRMVSGQVSLPFFIWFELLTTLLCNFPGAAGFLLRKLFYPSLFQSVGHNVIFGKNMTIRHPKKIHLGNNIILDDNVVLDAKGENNQGITIGDGVMIARNTIIACKEGDISIGDNTNISSNCAFHSESKVSVGSNVLFAAYCYVVGGGRHNFDRIDIPIIQQGSTSEGIAIGDNCWFGAHVCVLDGVTINNDSIIAAGAIVKSNVPAYSIVGGVPAKIIKSRIEQKNPEEIQ</sequence>
<dbReference type="InterPro" id="IPR001451">
    <property type="entry name" value="Hexapep"/>
</dbReference>
<protein>
    <submittedName>
        <fullName evidence="2">DapH/DapD/GlmU-related protein</fullName>
    </submittedName>
</protein>
<dbReference type="InterPro" id="IPR051159">
    <property type="entry name" value="Hexapeptide_acetyltransf"/>
</dbReference>
<comment type="caution">
    <text evidence="2">The sequence shown here is derived from an EMBL/GenBank/DDBJ whole genome shotgun (WGS) entry which is preliminary data.</text>
</comment>
<dbReference type="EMBL" id="JBHPBY010000075">
    <property type="protein sequence ID" value="MFC1850075.1"/>
    <property type="molecule type" value="Genomic_DNA"/>
</dbReference>
<dbReference type="CDD" id="cd04647">
    <property type="entry name" value="LbH_MAT_like"/>
    <property type="match status" value="1"/>
</dbReference>
<dbReference type="SUPFAM" id="SSF51161">
    <property type="entry name" value="Trimeric LpxA-like enzymes"/>
    <property type="match status" value="2"/>
</dbReference>
<name>A0ABV6YV41_UNCC1</name>
<dbReference type="Pfam" id="PF14602">
    <property type="entry name" value="Hexapep_2"/>
    <property type="match status" value="1"/>
</dbReference>
<evidence type="ECO:0000313" key="3">
    <source>
        <dbReference type="Proteomes" id="UP001594351"/>
    </source>
</evidence>
<keyword evidence="1" id="KW-0472">Membrane</keyword>
<dbReference type="Proteomes" id="UP001594351">
    <property type="component" value="Unassembled WGS sequence"/>
</dbReference>